<sequence>MLGPGARVAWFTVVGEGGGPGRWVYTYNFGGGWNGPVEVDLGGANDLGYVHAMATPGGQLALVGQTFTGQYPDGTYAAVVADVTLGQVPTFMSLEPPDPAAQVRSGADLFYDGAGDTHVLAYFDGVVAYYHRPAGAGWAGHTAPLHVFPDTYRARFLRPADDRLWLVRGSASGQGVQMLRAPTRRGGPVDWASAEIVDVTSPGPGFAAPSAIYVESPTYQPAPAGALEFAVCGQYQVGDRSIWHGRRE</sequence>
<keyword evidence="2" id="KW-1185">Reference proteome</keyword>
<gene>
    <name evidence="1" type="ORF">OV079_05730</name>
</gene>
<reference evidence="1" key="1">
    <citation type="submission" date="2022-11" db="EMBL/GenBank/DDBJ databases">
        <title>Minimal conservation of predation-associated metabolite biosynthetic gene clusters underscores biosynthetic potential of Myxococcota including descriptions for ten novel species: Archangium lansinium sp. nov., Myxococcus landrumus sp. nov., Nannocystis bai.</title>
        <authorList>
            <person name="Ahearne A."/>
            <person name="Stevens C."/>
            <person name="Phillips K."/>
        </authorList>
    </citation>
    <scope>NUCLEOTIDE SEQUENCE</scope>
    <source>
        <strain evidence="1">Na p29</strain>
    </source>
</reference>
<comment type="caution">
    <text evidence="1">The sequence shown here is derived from an EMBL/GenBank/DDBJ whole genome shotgun (WGS) entry which is preliminary data.</text>
</comment>
<dbReference type="Proteomes" id="UP001150924">
    <property type="component" value="Unassembled WGS sequence"/>
</dbReference>
<evidence type="ECO:0000313" key="2">
    <source>
        <dbReference type="Proteomes" id="UP001150924"/>
    </source>
</evidence>
<dbReference type="AlphaFoldDB" id="A0A9X3EJ51"/>
<accession>A0A9X3EJ51</accession>
<dbReference type="RefSeq" id="WP_267766702.1">
    <property type="nucleotide sequence ID" value="NZ_JAPNKE010000002.1"/>
</dbReference>
<dbReference type="EMBL" id="JAPNKE010000002">
    <property type="protein sequence ID" value="MCY1005078.1"/>
    <property type="molecule type" value="Genomic_DNA"/>
</dbReference>
<evidence type="ECO:0000313" key="1">
    <source>
        <dbReference type="EMBL" id="MCY1005078.1"/>
    </source>
</evidence>
<organism evidence="1 2">
    <name type="scientific">Nannocystis pusilla</name>
    <dbReference type="NCBI Taxonomy" id="889268"/>
    <lineage>
        <taxon>Bacteria</taxon>
        <taxon>Pseudomonadati</taxon>
        <taxon>Myxococcota</taxon>
        <taxon>Polyangia</taxon>
        <taxon>Nannocystales</taxon>
        <taxon>Nannocystaceae</taxon>
        <taxon>Nannocystis</taxon>
    </lineage>
</organism>
<name>A0A9X3EJ51_9BACT</name>
<proteinExistence type="predicted"/>
<protein>
    <submittedName>
        <fullName evidence="1">Uncharacterized protein</fullName>
    </submittedName>
</protein>